<dbReference type="InterPro" id="IPR051401">
    <property type="entry name" value="GtrA_CellWall_Glycosyl"/>
</dbReference>
<accession>A0ABW1REJ8</accession>
<gene>
    <name evidence="8" type="ORF">ACFQGP_06160</name>
</gene>
<comment type="subcellular location">
    <subcellularLocation>
        <location evidence="1">Membrane</location>
        <topology evidence="1">Multi-pass membrane protein</topology>
    </subcellularLocation>
</comment>
<dbReference type="PANTHER" id="PTHR38459">
    <property type="entry name" value="PROPHAGE BACTOPRENOL-LINKED GLUCOSE TRANSLOCASE HOMOLOG"/>
    <property type="match status" value="1"/>
</dbReference>
<feature type="transmembrane region" description="Helical" evidence="6">
    <location>
        <begin position="124"/>
        <end position="141"/>
    </location>
</feature>
<keyword evidence="4 6" id="KW-1133">Transmembrane helix</keyword>
<evidence type="ECO:0000256" key="5">
    <source>
        <dbReference type="ARBA" id="ARBA00023136"/>
    </source>
</evidence>
<dbReference type="PANTHER" id="PTHR38459:SF5">
    <property type="entry name" value="CELL WALL TEICHOIC ACID GLYCOSYLATION PROTEIN GTCA"/>
    <property type="match status" value="1"/>
</dbReference>
<feature type="transmembrane region" description="Helical" evidence="6">
    <location>
        <begin position="94"/>
        <end position="118"/>
    </location>
</feature>
<evidence type="ECO:0000256" key="6">
    <source>
        <dbReference type="SAM" id="Phobius"/>
    </source>
</evidence>
<reference evidence="9" key="1">
    <citation type="journal article" date="2019" name="Int. J. Syst. Evol. Microbiol.">
        <title>The Global Catalogue of Microorganisms (GCM) 10K type strain sequencing project: providing services to taxonomists for standard genome sequencing and annotation.</title>
        <authorList>
            <consortium name="The Broad Institute Genomics Platform"/>
            <consortium name="The Broad Institute Genome Sequencing Center for Infectious Disease"/>
            <person name="Wu L."/>
            <person name="Ma J."/>
        </authorList>
    </citation>
    <scope>NUCLEOTIDE SEQUENCE [LARGE SCALE GENOMIC DNA]</scope>
    <source>
        <strain evidence="9">CCM 8904</strain>
    </source>
</reference>
<dbReference type="EMBL" id="JBHSSL010000035">
    <property type="protein sequence ID" value="MFC6170163.1"/>
    <property type="molecule type" value="Genomic_DNA"/>
</dbReference>
<proteinExistence type="inferred from homology"/>
<comment type="caution">
    <text evidence="8">The sequence shown here is derived from an EMBL/GenBank/DDBJ whole genome shotgun (WGS) entry which is preliminary data.</text>
</comment>
<keyword evidence="9" id="KW-1185">Reference proteome</keyword>
<evidence type="ECO:0000256" key="3">
    <source>
        <dbReference type="ARBA" id="ARBA00022692"/>
    </source>
</evidence>
<feature type="transmembrane region" description="Helical" evidence="6">
    <location>
        <begin position="54"/>
        <end position="73"/>
    </location>
</feature>
<evidence type="ECO:0000256" key="2">
    <source>
        <dbReference type="ARBA" id="ARBA00009399"/>
    </source>
</evidence>
<dbReference type="InterPro" id="IPR007267">
    <property type="entry name" value="GtrA_DPMS_TM"/>
</dbReference>
<name>A0ABW1REJ8_9LACO</name>
<evidence type="ECO:0000313" key="9">
    <source>
        <dbReference type="Proteomes" id="UP001596289"/>
    </source>
</evidence>
<dbReference type="RefSeq" id="WP_225418789.1">
    <property type="nucleotide sequence ID" value="NZ_JBHSSL010000035.1"/>
</dbReference>
<evidence type="ECO:0000259" key="7">
    <source>
        <dbReference type="Pfam" id="PF04138"/>
    </source>
</evidence>
<dbReference type="Proteomes" id="UP001596289">
    <property type="component" value="Unassembled WGS sequence"/>
</dbReference>
<sequence length="153" mass="17728">MMKRKKGDQGMNLINSGKKLLIKNISLFNYIFFGVLTTIVNLGVFWLANSQLHLYYLLANLVAWFFSVVFAFFTNKYFVFKSRTIGLIPFLKEFLLFLWMRVLSGIFDMGSMFVMVSMIKIDDVIAKVLTQFVIVILNYAFSKAVIFKERGAK</sequence>
<protein>
    <submittedName>
        <fullName evidence="8">GtrA family protein</fullName>
    </submittedName>
</protein>
<comment type="similarity">
    <text evidence="2">Belongs to the GtrA family.</text>
</comment>
<organism evidence="8 9">
    <name type="scientific">Loigolactobacillus jiayinensis</name>
    <dbReference type="NCBI Taxonomy" id="2486016"/>
    <lineage>
        <taxon>Bacteria</taxon>
        <taxon>Bacillati</taxon>
        <taxon>Bacillota</taxon>
        <taxon>Bacilli</taxon>
        <taxon>Lactobacillales</taxon>
        <taxon>Lactobacillaceae</taxon>
        <taxon>Loigolactobacillus</taxon>
    </lineage>
</organism>
<evidence type="ECO:0000256" key="4">
    <source>
        <dbReference type="ARBA" id="ARBA00022989"/>
    </source>
</evidence>
<dbReference type="Pfam" id="PF04138">
    <property type="entry name" value="GtrA_DPMS_TM"/>
    <property type="match status" value="1"/>
</dbReference>
<feature type="transmembrane region" description="Helical" evidence="6">
    <location>
        <begin position="27"/>
        <end position="48"/>
    </location>
</feature>
<keyword evidence="3 6" id="KW-0812">Transmembrane</keyword>
<evidence type="ECO:0000256" key="1">
    <source>
        <dbReference type="ARBA" id="ARBA00004141"/>
    </source>
</evidence>
<feature type="domain" description="GtrA/DPMS transmembrane" evidence="7">
    <location>
        <begin position="30"/>
        <end position="147"/>
    </location>
</feature>
<keyword evidence="5 6" id="KW-0472">Membrane</keyword>
<evidence type="ECO:0000313" key="8">
    <source>
        <dbReference type="EMBL" id="MFC6170163.1"/>
    </source>
</evidence>